<dbReference type="InParanoid" id="A0A3N0V1L9"/>
<organism evidence="1 2">
    <name type="scientific">Stagnimonas aquatica</name>
    <dbReference type="NCBI Taxonomy" id="2689987"/>
    <lineage>
        <taxon>Bacteria</taxon>
        <taxon>Pseudomonadati</taxon>
        <taxon>Pseudomonadota</taxon>
        <taxon>Gammaproteobacteria</taxon>
        <taxon>Nevskiales</taxon>
        <taxon>Nevskiaceae</taxon>
        <taxon>Stagnimonas</taxon>
    </lineage>
</organism>
<dbReference type="EMBL" id="RJVO01000009">
    <property type="protein sequence ID" value="ROH86431.1"/>
    <property type="molecule type" value="Genomic_DNA"/>
</dbReference>
<name>A0A3N0V1L9_9GAMM</name>
<protein>
    <submittedName>
        <fullName evidence="1">Uncharacterized protein</fullName>
    </submittedName>
</protein>
<evidence type="ECO:0000313" key="1">
    <source>
        <dbReference type="EMBL" id="ROH86431.1"/>
    </source>
</evidence>
<evidence type="ECO:0000313" key="2">
    <source>
        <dbReference type="Proteomes" id="UP000282106"/>
    </source>
</evidence>
<gene>
    <name evidence="1" type="ORF">ED208_15450</name>
</gene>
<comment type="caution">
    <text evidence="1">The sequence shown here is derived from an EMBL/GenBank/DDBJ whole genome shotgun (WGS) entry which is preliminary data.</text>
</comment>
<proteinExistence type="predicted"/>
<dbReference type="RefSeq" id="WP_123212826.1">
    <property type="nucleotide sequence ID" value="NZ_RJVO01000009.1"/>
</dbReference>
<dbReference type="AlphaFoldDB" id="A0A3N0V1L9"/>
<keyword evidence="2" id="KW-1185">Reference proteome</keyword>
<dbReference type="Proteomes" id="UP000282106">
    <property type="component" value="Unassembled WGS sequence"/>
</dbReference>
<sequence length="229" mass="25392">MKEILLATSAEQLGGALAQLDRDVPERHAGRRNQHAERYCIAHLLATIPVSRLSFPLALAHADKPDFVLSMPSGSIGIEHTEAVPENVARAQFLRDKGSGPDVFFTPHATPGEPRKTAAELREEIEADEPGDGWVGDSAEREWAAAITHYVQGKIPKATAPGFARHPENWLMVYDNWPLPHISFRKAAEFLHPLLKDINAFAVFDAVFILDDSQICELRDSPIIYSLTR</sequence>
<reference evidence="1 2" key="1">
    <citation type="submission" date="2018-10" db="EMBL/GenBank/DDBJ databases">
        <authorList>
            <person name="Chen W.-M."/>
        </authorList>
    </citation>
    <scope>NUCLEOTIDE SEQUENCE [LARGE SCALE GENOMIC DNA]</scope>
    <source>
        <strain evidence="1 2">THS-13</strain>
    </source>
</reference>
<accession>A0A3N0V1L9</accession>